<accession>A0A0A9A0A8</accession>
<sequence length="16" mass="1921">MFPNQKFRDPQVSSHC</sequence>
<protein>
    <submittedName>
        <fullName evidence="1">Uncharacterized protein</fullName>
    </submittedName>
</protein>
<evidence type="ECO:0000313" key="1">
    <source>
        <dbReference type="EMBL" id="JAD42445.1"/>
    </source>
</evidence>
<organism evidence="1">
    <name type="scientific">Arundo donax</name>
    <name type="common">Giant reed</name>
    <name type="synonym">Donax arundinaceus</name>
    <dbReference type="NCBI Taxonomy" id="35708"/>
    <lineage>
        <taxon>Eukaryota</taxon>
        <taxon>Viridiplantae</taxon>
        <taxon>Streptophyta</taxon>
        <taxon>Embryophyta</taxon>
        <taxon>Tracheophyta</taxon>
        <taxon>Spermatophyta</taxon>
        <taxon>Magnoliopsida</taxon>
        <taxon>Liliopsida</taxon>
        <taxon>Poales</taxon>
        <taxon>Poaceae</taxon>
        <taxon>PACMAD clade</taxon>
        <taxon>Arundinoideae</taxon>
        <taxon>Arundineae</taxon>
        <taxon>Arundo</taxon>
    </lineage>
</organism>
<reference evidence="1" key="1">
    <citation type="submission" date="2014-09" db="EMBL/GenBank/DDBJ databases">
        <authorList>
            <person name="Magalhaes I.L.F."/>
            <person name="Oliveira U."/>
            <person name="Santos F.R."/>
            <person name="Vidigal T.H.D.A."/>
            <person name="Brescovit A.D."/>
            <person name="Santos A.J."/>
        </authorList>
    </citation>
    <scope>NUCLEOTIDE SEQUENCE</scope>
    <source>
        <tissue evidence="1">Shoot tissue taken approximately 20 cm above the soil surface</tissue>
    </source>
</reference>
<proteinExistence type="predicted"/>
<dbReference type="AlphaFoldDB" id="A0A0A9A0A8"/>
<reference evidence="1" key="2">
    <citation type="journal article" date="2015" name="Data Brief">
        <title>Shoot transcriptome of the giant reed, Arundo donax.</title>
        <authorList>
            <person name="Barrero R.A."/>
            <person name="Guerrero F.D."/>
            <person name="Moolhuijzen P."/>
            <person name="Goolsby J.A."/>
            <person name="Tidwell J."/>
            <person name="Bellgard S.E."/>
            <person name="Bellgard M.I."/>
        </authorList>
    </citation>
    <scope>NUCLEOTIDE SEQUENCE</scope>
    <source>
        <tissue evidence="1">Shoot tissue taken approximately 20 cm above the soil surface</tissue>
    </source>
</reference>
<dbReference type="EMBL" id="GBRH01255450">
    <property type="protein sequence ID" value="JAD42445.1"/>
    <property type="molecule type" value="Transcribed_RNA"/>
</dbReference>
<name>A0A0A9A0A8_ARUDO</name>